<organism evidence="2 3">
    <name type="scientific">Hyperthermus butylicus (strain DSM 5456 / JCM 9403 / PLM1-5)</name>
    <dbReference type="NCBI Taxonomy" id="415426"/>
    <lineage>
        <taxon>Archaea</taxon>
        <taxon>Thermoproteota</taxon>
        <taxon>Thermoprotei</taxon>
        <taxon>Desulfurococcales</taxon>
        <taxon>Pyrodictiaceae</taxon>
        <taxon>Hyperthermus</taxon>
    </lineage>
</organism>
<evidence type="ECO:0000313" key="2">
    <source>
        <dbReference type="EMBL" id="ABM80105.1"/>
    </source>
</evidence>
<dbReference type="Proteomes" id="UP000002593">
    <property type="component" value="Chromosome"/>
</dbReference>
<sequence>MIIVQPIQRNIVPGKHILNSIHNLLGERHTRPLKVYDGIPSPQVLAGKPVAPGLQVAAKNPLKHGEEEATPRENNVRLSKWAKQLPRKHAHNSEMHRDNPVPSAKHQRVTFSGDSKIHRQNATRTVAVDPANLVRDNNLTSIPGPPTLNKPYRAKEGR</sequence>
<proteinExistence type="predicted"/>
<dbReference type="KEGG" id="hbu:Hbut_0233"/>
<gene>
    <name evidence="2" type="ordered locus">Hbut_0233</name>
</gene>
<protein>
    <submittedName>
        <fullName evidence="2">Uncharacterized protein</fullName>
    </submittedName>
</protein>
<accession>A2BJE5</accession>
<dbReference type="AlphaFoldDB" id="A2BJE5"/>
<evidence type="ECO:0000313" key="3">
    <source>
        <dbReference type="Proteomes" id="UP000002593"/>
    </source>
</evidence>
<dbReference type="EMBL" id="CP000493">
    <property type="protein sequence ID" value="ABM80105.1"/>
    <property type="molecule type" value="Genomic_DNA"/>
</dbReference>
<feature type="region of interest" description="Disordered" evidence="1">
    <location>
        <begin position="83"/>
        <end position="158"/>
    </location>
</feature>
<reference evidence="2 3" key="1">
    <citation type="journal article" date="2007" name="Archaea">
        <title>The genome of Hyperthermus butylicus: a sulfur-reducing, peptide fermenting, neutrophilic Crenarchaeote growing up to 108 degrees C.</title>
        <authorList>
            <person name="Brugger K."/>
            <person name="Chen L."/>
            <person name="Stark M."/>
            <person name="Zibat A."/>
            <person name="Redder P."/>
            <person name="Ruepp A."/>
            <person name="Awayez M."/>
            <person name="She Q."/>
            <person name="Garrett R.A."/>
            <person name="Klenk H.P."/>
        </authorList>
    </citation>
    <scope>NUCLEOTIDE SEQUENCE [LARGE SCALE GENOMIC DNA]</scope>
    <source>
        <strain evidence="3">DSM 5456 / JCM 9403 / PLM1-5</strain>
    </source>
</reference>
<name>A2BJE5_HYPBU</name>
<dbReference type="HOGENOM" id="CLU_1665480_0_0_2"/>
<dbReference type="EnsemblBacteria" id="ABM80105">
    <property type="protein sequence ID" value="ABM80105"/>
    <property type="gene ID" value="Hbut_0233"/>
</dbReference>
<keyword evidence="3" id="KW-1185">Reference proteome</keyword>
<evidence type="ECO:0000256" key="1">
    <source>
        <dbReference type="SAM" id="MobiDB-lite"/>
    </source>
</evidence>